<evidence type="ECO:0000313" key="3">
    <source>
        <dbReference type="Proteomes" id="UP001152533"/>
    </source>
</evidence>
<keyword evidence="1" id="KW-0472">Membrane</keyword>
<feature type="transmembrane region" description="Helical" evidence="1">
    <location>
        <begin position="239"/>
        <end position="263"/>
    </location>
</feature>
<organism evidence="2 3">
    <name type="scientific">Colletotrichum noveboracense</name>
    <dbReference type="NCBI Taxonomy" id="2664923"/>
    <lineage>
        <taxon>Eukaryota</taxon>
        <taxon>Fungi</taxon>
        <taxon>Dikarya</taxon>
        <taxon>Ascomycota</taxon>
        <taxon>Pezizomycotina</taxon>
        <taxon>Sordariomycetes</taxon>
        <taxon>Hypocreomycetidae</taxon>
        <taxon>Glomerellales</taxon>
        <taxon>Glomerellaceae</taxon>
        <taxon>Colletotrichum</taxon>
        <taxon>Colletotrichum gloeosporioides species complex</taxon>
    </lineage>
</organism>
<name>A0A9W4WLY0_9PEZI</name>
<dbReference type="AlphaFoldDB" id="A0A9W4WLY0"/>
<dbReference type="Proteomes" id="UP001152533">
    <property type="component" value="Unassembled WGS sequence"/>
</dbReference>
<evidence type="ECO:0000256" key="1">
    <source>
        <dbReference type="SAM" id="Phobius"/>
    </source>
</evidence>
<evidence type="ECO:0000313" key="2">
    <source>
        <dbReference type="EMBL" id="CAI0649861.1"/>
    </source>
</evidence>
<gene>
    <name evidence="2" type="ORF">CGXH109_LOCUS90151</name>
</gene>
<accession>A0A9W4WLY0</accession>
<dbReference type="EMBL" id="CAMGZC010000763">
    <property type="protein sequence ID" value="CAI0649861.1"/>
    <property type="molecule type" value="Genomic_DNA"/>
</dbReference>
<keyword evidence="1" id="KW-0812">Transmembrane</keyword>
<sequence>MAMIMASMREYSSKAVDETLDHLRISTSETARCSLCHAMSLNAMVNLPNLGAHHSAVEDEERPVTQNGGLSLTEIVSSLFSTPTRGPEDHIIDYKLSMSYLSVYHKYDVIWVNDLTQHLQIDRSLRTIKIFKHKIWLSAHAGIPGQSLLDDALICEALDTLNLLFPQHDRRNQSFLNDRGQRFYSLGYCGREKNLHLQGYRYWGSNLEQLMDIMKEPRRGFWQLVPNARQLNILESANFWVAIFVACLAIISFAFGLVAVVYAKRSLDVSLESLELTRLQYQLSVAQACTDPEQARLLPQLCN</sequence>
<keyword evidence="1" id="KW-1133">Transmembrane helix</keyword>
<comment type="caution">
    <text evidence="2">The sequence shown here is derived from an EMBL/GenBank/DDBJ whole genome shotgun (WGS) entry which is preliminary data.</text>
</comment>
<keyword evidence="3" id="KW-1185">Reference proteome</keyword>
<reference evidence="2" key="1">
    <citation type="submission" date="2022-08" db="EMBL/GenBank/DDBJ databases">
        <authorList>
            <person name="Giroux E."/>
            <person name="Giroux E."/>
        </authorList>
    </citation>
    <scope>NUCLEOTIDE SEQUENCE</scope>
    <source>
        <strain evidence="2">H1091258</strain>
    </source>
</reference>
<proteinExistence type="predicted"/>
<protein>
    <submittedName>
        <fullName evidence="2">Uncharacterized protein</fullName>
    </submittedName>
</protein>